<feature type="domain" description="TIR" evidence="1">
    <location>
        <begin position="3"/>
        <end position="96"/>
    </location>
</feature>
<dbReference type="Pfam" id="PF13676">
    <property type="entry name" value="TIR_2"/>
    <property type="match status" value="1"/>
</dbReference>
<name>A0A919WEP7_9BACI</name>
<dbReference type="GO" id="GO:0007165">
    <property type="term" value="P:signal transduction"/>
    <property type="evidence" value="ECO:0007669"/>
    <property type="project" value="InterPro"/>
</dbReference>
<organism evidence="2 3">
    <name type="scientific">Robertmurraya siralis</name>
    <dbReference type="NCBI Taxonomy" id="77777"/>
    <lineage>
        <taxon>Bacteria</taxon>
        <taxon>Bacillati</taxon>
        <taxon>Bacillota</taxon>
        <taxon>Bacilli</taxon>
        <taxon>Bacillales</taxon>
        <taxon>Bacillaceae</taxon>
        <taxon>Robertmurraya</taxon>
    </lineage>
</organism>
<gene>
    <name evidence="2" type="ORF">J27TS8_05130</name>
</gene>
<evidence type="ECO:0000313" key="3">
    <source>
        <dbReference type="Proteomes" id="UP000682111"/>
    </source>
</evidence>
<dbReference type="AlphaFoldDB" id="A0A919WEP7"/>
<protein>
    <recommendedName>
        <fullName evidence="1">TIR domain-containing protein</fullName>
    </recommendedName>
</protein>
<dbReference type="Gene3D" id="3.40.50.10140">
    <property type="entry name" value="Toll/interleukin-1 receptor homology (TIR) domain"/>
    <property type="match status" value="1"/>
</dbReference>
<comment type="caution">
    <text evidence="2">The sequence shown here is derived from an EMBL/GenBank/DDBJ whole genome shotgun (WGS) entry which is preliminary data.</text>
</comment>
<proteinExistence type="predicted"/>
<dbReference type="Proteomes" id="UP000682111">
    <property type="component" value="Unassembled WGS sequence"/>
</dbReference>
<evidence type="ECO:0000313" key="2">
    <source>
        <dbReference type="EMBL" id="GIN60520.1"/>
    </source>
</evidence>
<dbReference type="RefSeq" id="WP_095306770.1">
    <property type="nucleotide sequence ID" value="NZ_BORC01000001.1"/>
</dbReference>
<reference evidence="2" key="1">
    <citation type="submission" date="2021-03" db="EMBL/GenBank/DDBJ databases">
        <title>Antimicrobial resistance genes in bacteria isolated from Japanese honey, and their potential for conferring macrolide and lincosamide resistance in the American foulbrood pathogen Paenibacillus larvae.</title>
        <authorList>
            <person name="Okamoto M."/>
            <person name="Kumagai M."/>
            <person name="Kanamori H."/>
            <person name="Takamatsu D."/>
        </authorList>
    </citation>
    <scope>NUCLEOTIDE SEQUENCE</scope>
    <source>
        <strain evidence="2">J27TS8</strain>
    </source>
</reference>
<evidence type="ECO:0000259" key="1">
    <source>
        <dbReference type="Pfam" id="PF13676"/>
    </source>
</evidence>
<dbReference type="EMBL" id="BORC01000001">
    <property type="protein sequence ID" value="GIN60520.1"/>
    <property type="molecule type" value="Genomic_DNA"/>
</dbReference>
<dbReference type="SUPFAM" id="SSF52200">
    <property type="entry name" value="Toll/Interleukin receptor TIR domain"/>
    <property type="match status" value="1"/>
</dbReference>
<keyword evidence="3" id="KW-1185">Reference proteome</keyword>
<dbReference type="InterPro" id="IPR035897">
    <property type="entry name" value="Toll_tir_struct_dom_sf"/>
</dbReference>
<accession>A0A919WEP7</accession>
<dbReference type="InterPro" id="IPR000157">
    <property type="entry name" value="TIR_dom"/>
</dbReference>
<sequence length="273" mass="31615">MKVFLSWSGSESKQLATIFKEWLPNVLQYVEPYMSAKDISLGERWNNSIIENLDESSFGLIFVTPSNINAPWINYEAGALSKTMDSKVVPILYNAEVMMLNEGPLKQFQSAKDLEKESILSLLKSINISKKEGKLDEARLEKAFEMWWEDLEKSINGITVDNSMNKSNENEPTDRELLSVIFSKLSEQERFFKRNENINIRSNDIPFGLINDIKFGQEMLKKTLRNLEGGPFPDEFFNDINDGIEKLDHAIRFLINRVDKTRKYKERLKSINE</sequence>